<keyword evidence="2" id="KW-1185">Reference proteome</keyword>
<dbReference type="EMBL" id="JAEPRE010000029">
    <property type="protein sequence ID" value="KAG2235696.1"/>
    <property type="molecule type" value="Genomic_DNA"/>
</dbReference>
<protein>
    <submittedName>
        <fullName evidence="1">Uncharacterized protein</fullName>
    </submittedName>
</protein>
<accession>A0A8H7SWH8</accession>
<reference evidence="1" key="1">
    <citation type="submission" date="2021-01" db="EMBL/GenBank/DDBJ databases">
        <title>Metabolic potential, ecology and presence of endohyphal bacteria is reflected in genomic diversity of Mucoromycotina.</title>
        <authorList>
            <person name="Muszewska A."/>
            <person name="Okrasinska A."/>
            <person name="Steczkiewicz K."/>
            <person name="Drgas O."/>
            <person name="Orlowska M."/>
            <person name="Perlinska-Lenart U."/>
            <person name="Aleksandrzak-Piekarczyk T."/>
            <person name="Szatraj K."/>
            <person name="Zielenkiewicz U."/>
            <person name="Pilsyk S."/>
            <person name="Malc E."/>
            <person name="Mieczkowski P."/>
            <person name="Kruszewska J.S."/>
            <person name="Biernat P."/>
            <person name="Pawlowska J."/>
        </authorList>
    </citation>
    <scope>NUCLEOTIDE SEQUENCE</scope>
    <source>
        <strain evidence="1">WA0000018081</strain>
    </source>
</reference>
<evidence type="ECO:0000313" key="1">
    <source>
        <dbReference type="EMBL" id="KAG2235696.1"/>
    </source>
</evidence>
<comment type="caution">
    <text evidence="1">The sequence shown here is derived from an EMBL/GenBank/DDBJ whole genome shotgun (WGS) entry which is preliminary data.</text>
</comment>
<dbReference type="AlphaFoldDB" id="A0A8H7SWH8"/>
<evidence type="ECO:0000313" key="2">
    <source>
        <dbReference type="Proteomes" id="UP000613177"/>
    </source>
</evidence>
<proteinExistence type="predicted"/>
<sequence length="481" mass="54340">MTEYTSSSIPTAEIKIAINNGLIIPITATLLEQDAEDPIFSIFCYTSNRDIKILLKINKSTIQSAFQGQDFFKSSQEGYLVAAYGKVLEKKDSYLSVLVSDITVASNNPVFISDELKDHLGIIVQGPTVSPYSAQQAIEELNMVEVQTEQHKSLYKNPSDNKMEISNILLDTSVNFNDDFDGFSDIQYAASDDTETIDLTQETNNTLQENTIDTDIIETAENTTLHNLTEGSEVVEEATVDIETDITGLLAVDTEIKSDQSSSPFEPIIVTDKYETSPQNQQFLPSRMFLNQPQLVDLVQATDMIKEPDQDTVSDLVREEGFRKDIIQDQSNQINPMSEENAQIHSMPREEIQDNSTQQESLKNNNIQGDIIRKGVMKESLQISITPEENSNNSPYQQAQVQLQEDGVESLLSFLPKVYQVLPDPENNVSPKMKVRRRRKIRTIIIDPKDLRRSPRLALKKSVRYFPIKRTRRTCKNITLS</sequence>
<dbReference type="Proteomes" id="UP000613177">
    <property type="component" value="Unassembled WGS sequence"/>
</dbReference>
<organism evidence="1 2">
    <name type="scientific">Thamnidium elegans</name>
    <dbReference type="NCBI Taxonomy" id="101142"/>
    <lineage>
        <taxon>Eukaryota</taxon>
        <taxon>Fungi</taxon>
        <taxon>Fungi incertae sedis</taxon>
        <taxon>Mucoromycota</taxon>
        <taxon>Mucoromycotina</taxon>
        <taxon>Mucoromycetes</taxon>
        <taxon>Mucorales</taxon>
        <taxon>Mucorineae</taxon>
        <taxon>Mucoraceae</taxon>
        <taxon>Thamnidium</taxon>
    </lineage>
</organism>
<name>A0A8H7SWH8_9FUNG</name>
<gene>
    <name evidence="1" type="ORF">INT48_008572</name>
</gene>